<protein>
    <submittedName>
        <fullName evidence="4">NADH-dependent flavin oxidoreductase yqiG</fullName>
    </submittedName>
</protein>
<dbReference type="InterPro" id="IPR001155">
    <property type="entry name" value="OxRdtase_FMN_N"/>
</dbReference>
<dbReference type="EMBL" id="NUUR01000018">
    <property type="protein sequence ID" value="PHG83230.1"/>
    <property type="molecule type" value="Genomic_DNA"/>
</dbReference>
<name>A0A9X7HNW4_BACCE</name>
<reference evidence="4 5" key="1">
    <citation type="submission" date="2017-09" db="EMBL/GenBank/DDBJ databases">
        <title>Large-scale bioinformatics analysis of Bacillus genomes uncovers conserved roles of natural products in bacterial physiology.</title>
        <authorList>
            <consortium name="Agbiome Team Llc"/>
            <person name="Bleich R.M."/>
            <person name="Grubbs K.J."/>
            <person name="Santa Maria K.C."/>
            <person name="Allen S.E."/>
            <person name="Farag S."/>
            <person name="Shank E.A."/>
            <person name="Bowers A."/>
        </authorList>
    </citation>
    <scope>NUCLEOTIDE SEQUENCE [LARGE SCALE GENOMIC DNA]</scope>
    <source>
        <strain evidence="4 5">AFS029792</strain>
    </source>
</reference>
<evidence type="ECO:0000313" key="5">
    <source>
        <dbReference type="Proteomes" id="UP000225135"/>
    </source>
</evidence>
<comment type="caution">
    <text evidence="4">The sequence shown here is derived from an EMBL/GenBank/DDBJ whole genome shotgun (WGS) entry which is preliminary data.</text>
</comment>
<dbReference type="Gene3D" id="3.20.20.70">
    <property type="entry name" value="Aldolase class I"/>
    <property type="match status" value="1"/>
</dbReference>
<proteinExistence type="predicted"/>
<evidence type="ECO:0000259" key="3">
    <source>
        <dbReference type="Pfam" id="PF00724"/>
    </source>
</evidence>
<dbReference type="GO" id="GO:0010181">
    <property type="term" value="F:FMN binding"/>
    <property type="evidence" value="ECO:0007669"/>
    <property type="project" value="InterPro"/>
</dbReference>
<dbReference type="Proteomes" id="UP000225135">
    <property type="component" value="Unassembled WGS sequence"/>
</dbReference>
<gene>
    <name evidence="4" type="ORF">COI69_07875</name>
</gene>
<sequence>MMKQKYNKILSPYNLANGTTLKNRVVVAPMTTYSGQEDGRVSDEELAYYRRRAEGPGMFITAAATISPVATSFPRQMKVYEEKSISGLTNLATSIKEKGARAILQLHHGGSESLPGYTGGEQMVSPSGIVASIYKEAGEEYPPRELSEDEIVSTIQDFGRATYLAIKAGFDGVEIHGANGYLIQQFFSAYSNHRSDHWGGSLEKRMNFPLAVIEEVKRVRDHYASKQFIIGYRFSPEEQEESGIKMDDTVAFVNRLADQELSYLHLSVKNVWSLPRSGSNRTLTRTEIFRDVIAGRTSFISLGSIYTPDEALDVLEKDVPLFALGREILMEPDWVKKVEEGREENIVNILPRDSRSKLEIPNQMWANIITRDGMPEKR</sequence>
<dbReference type="PANTHER" id="PTHR43656">
    <property type="entry name" value="BINDING OXIDOREDUCTASE, PUTATIVE (AFU_ORTHOLOGUE AFUA_2G08260)-RELATED"/>
    <property type="match status" value="1"/>
</dbReference>
<feature type="domain" description="NADH:flavin oxidoreductase/NADH oxidase N-terminal" evidence="3">
    <location>
        <begin position="9"/>
        <end position="345"/>
    </location>
</feature>
<evidence type="ECO:0000313" key="4">
    <source>
        <dbReference type="EMBL" id="PHG83230.1"/>
    </source>
</evidence>
<keyword evidence="1" id="KW-0285">Flavoprotein</keyword>
<dbReference type="CDD" id="cd04735">
    <property type="entry name" value="OYE_like_4_FMN"/>
    <property type="match status" value="1"/>
</dbReference>
<dbReference type="InterPro" id="IPR051799">
    <property type="entry name" value="NADH_flavin_oxidoreductase"/>
</dbReference>
<dbReference type="PANTHER" id="PTHR43656:SF2">
    <property type="entry name" value="BINDING OXIDOREDUCTASE, PUTATIVE (AFU_ORTHOLOGUE AFUA_2G08260)-RELATED"/>
    <property type="match status" value="1"/>
</dbReference>
<accession>A0A9X7HNW4</accession>
<dbReference type="Pfam" id="PF00724">
    <property type="entry name" value="Oxidored_FMN"/>
    <property type="match status" value="1"/>
</dbReference>
<evidence type="ECO:0000256" key="2">
    <source>
        <dbReference type="ARBA" id="ARBA00023002"/>
    </source>
</evidence>
<organism evidence="4 5">
    <name type="scientific">Bacillus cereus</name>
    <dbReference type="NCBI Taxonomy" id="1396"/>
    <lineage>
        <taxon>Bacteria</taxon>
        <taxon>Bacillati</taxon>
        <taxon>Bacillota</taxon>
        <taxon>Bacilli</taxon>
        <taxon>Bacillales</taxon>
        <taxon>Bacillaceae</taxon>
        <taxon>Bacillus</taxon>
        <taxon>Bacillus cereus group</taxon>
    </lineage>
</organism>
<dbReference type="RefSeq" id="WP_098773532.1">
    <property type="nucleotide sequence ID" value="NZ_NUQH01000033.1"/>
</dbReference>
<dbReference type="SUPFAM" id="SSF51395">
    <property type="entry name" value="FMN-linked oxidoreductases"/>
    <property type="match status" value="1"/>
</dbReference>
<evidence type="ECO:0000256" key="1">
    <source>
        <dbReference type="ARBA" id="ARBA00022630"/>
    </source>
</evidence>
<dbReference type="InterPro" id="IPR013785">
    <property type="entry name" value="Aldolase_TIM"/>
</dbReference>
<dbReference type="GO" id="GO:0016491">
    <property type="term" value="F:oxidoreductase activity"/>
    <property type="evidence" value="ECO:0007669"/>
    <property type="project" value="UniProtKB-KW"/>
</dbReference>
<keyword evidence="2" id="KW-0560">Oxidoreductase</keyword>
<dbReference type="AlphaFoldDB" id="A0A9X7HNW4"/>